<keyword evidence="2" id="KW-0539">Nucleus</keyword>
<comment type="subcellular location">
    <subcellularLocation>
        <location evidence="1">Nucleus</location>
    </subcellularLocation>
</comment>
<accession>A0ABR0WM94</accession>
<dbReference type="EMBL" id="JABTTQ020000010">
    <property type="protein sequence ID" value="KAK6148673.1"/>
    <property type="molecule type" value="Genomic_DNA"/>
</dbReference>
<feature type="domain" description="C3HC-type" evidence="3">
    <location>
        <begin position="4"/>
        <end position="55"/>
    </location>
</feature>
<evidence type="ECO:0000256" key="2">
    <source>
        <dbReference type="ARBA" id="ARBA00023242"/>
    </source>
</evidence>
<dbReference type="Proteomes" id="UP001318860">
    <property type="component" value="Unassembled WGS sequence"/>
</dbReference>
<name>A0ABR0WM94_REHGL</name>
<evidence type="ECO:0000259" key="3">
    <source>
        <dbReference type="Pfam" id="PF07967"/>
    </source>
</evidence>
<organism evidence="4 5">
    <name type="scientific">Rehmannia glutinosa</name>
    <name type="common">Chinese foxglove</name>
    <dbReference type="NCBI Taxonomy" id="99300"/>
    <lineage>
        <taxon>Eukaryota</taxon>
        <taxon>Viridiplantae</taxon>
        <taxon>Streptophyta</taxon>
        <taxon>Embryophyta</taxon>
        <taxon>Tracheophyta</taxon>
        <taxon>Spermatophyta</taxon>
        <taxon>Magnoliopsida</taxon>
        <taxon>eudicotyledons</taxon>
        <taxon>Gunneridae</taxon>
        <taxon>Pentapetalae</taxon>
        <taxon>asterids</taxon>
        <taxon>lamiids</taxon>
        <taxon>Lamiales</taxon>
        <taxon>Orobanchaceae</taxon>
        <taxon>Rehmannieae</taxon>
        <taxon>Rehmannia</taxon>
    </lineage>
</organism>
<evidence type="ECO:0000313" key="5">
    <source>
        <dbReference type="Proteomes" id="UP001318860"/>
    </source>
</evidence>
<reference evidence="4 5" key="1">
    <citation type="journal article" date="2021" name="Comput. Struct. Biotechnol. J.">
        <title>De novo genome assembly of the potent medicinal plant Rehmannia glutinosa using nanopore technology.</title>
        <authorList>
            <person name="Ma L."/>
            <person name="Dong C."/>
            <person name="Song C."/>
            <person name="Wang X."/>
            <person name="Zheng X."/>
            <person name="Niu Y."/>
            <person name="Chen S."/>
            <person name="Feng W."/>
        </authorList>
    </citation>
    <scope>NUCLEOTIDE SEQUENCE [LARGE SCALE GENOMIC DNA]</scope>
    <source>
        <strain evidence="4">DH-2019</strain>
    </source>
</reference>
<gene>
    <name evidence="4" type="ORF">DH2020_019585</name>
</gene>
<dbReference type="Pfam" id="PF07967">
    <property type="entry name" value="zf-C3HC"/>
    <property type="match status" value="1"/>
</dbReference>
<dbReference type="InterPro" id="IPR012935">
    <property type="entry name" value="NuBaID_N"/>
</dbReference>
<proteinExistence type="predicted"/>
<keyword evidence="5" id="KW-1185">Reference proteome</keyword>
<comment type="caution">
    <text evidence="4">The sequence shown here is derived from an EMBL/GenBank/DDBJ whole genome shotgun (WGS) entry which is preliminary data.</text>
</comment>
<evidence type="ECO:0000256" key="1">
    <source>
        <dbReference type="ARBA" id="ARBA00004123"/>
    </source>
</evidence>
<protein>
    <recommendedName>
        <fullName evidence="3">C3HC-type domain-containing protein</fullName>
    </recommendedName>
</protein>
<evidence type="ECO:0000313" key="4">
    <source>
        <dbReference type="EMBL" id="KAK6148673.1"/>
    </source>
</evidence>
<sequence length="238" mass="26459">MVFSLKLESGHKLLCTWMNNACGEELAQFPIVPRAGLIENYKKRFFALSQLIALPVISPVAIDDMRSSQLEQFLRESSTSEYQEPLENSRTELPGRVPETISYNLYYQAQKLISLFGWEPRILPYRVDFKDGQNQSIRDANVIVTTGQKPKVNFSSFCSSEGTNASSELQLDPSSVVLDCNLCGASVGLWAFFTTPRPLEYLRFVGLTEITSKNVITLDEVIAQEGSSGCQTPTGLIG</sequence>
<dbReference type="PANTHER" id="PTHR15835:SF6">
    <property type="entry name" value="ZINC FINGER C3HC-TYPE PROTEIN 1"/>
    <property type="match status" value="1"/>
</dbReference>
<dbReference type="PANTHER" id="PTHR15835">
    <property type="entry name" value="NUCLEAR-INTERACTING PARTNER OF ALK"/>
    <property type="match status" value="1"/>
</dbReference>